<evidence type="ECO:0000313" key="3">
    <source>
        <dbReference type="Proteomes" id="UP001305414"/>
    </source>
</evidence>
<organism evidence="2 3">
    <name type="scientific">Xylaria bambusicola</name>
    <dbReference type="NCBI Taxonomy" id="326684"/>
    <lineage>
        <taxon>Eukaryota</taxon>
        <taxon>Fungi</taxon>
        <taxon>Dikarya</taxon>
        <taxon>Ascomycota</taxon>
        <taxon>Pezizomycotina</taxon>
        <taxon>Sordariomycetes</taxon>
        <taxon>Xylariomycetidae</taxon>
        <taxon>Xylariales</taxon>
        <taxon>Xylariaceae</taxon>
        <taxon>Xylaria</taxon>
    </lineage>
</organism>
<feature type="region of interest" description="Disordered" evidence="1">
    <location>
        <begin position="435"/>
        <end position="491"/>
    </location>
</feature>
<comment type="caution">
    <text evidence="2">The sequence shown here is derived from an EMBL/GenBank/DDBJ whole genome shotgun (WGS) entry which is preliminary data.</text>
</comment>
<dbReference type="EMBL" id="JAWHQM010000032">
    <property type="protein sequence ID" value="KAK5633455.1"/>
    <property type="molecule type" value="Genomic_DNA"/>
</dbReference>
<reference evidence="2 3" key="1">
    <citation type="submission" date="2023-10" db="EMBL/GenBank/DDBJ databases">
        <title>Draft genome sequence of Xylaria bambusicola isolate GMP-LS, the root and basal stem rot pathogen of sugarcane in Indonesia.</title>
        <authorList>
            <person name="Selvaraj P."/>
            <person name="Muralishankar V."/>
            <person name="Muruganantham S."/>
            <person name="Sp S."/>
            <person name="Haryani S."/>
            <person name="Lau K.J.X."/>
            <person name="Naqvi N.I."/>
        </authorList>
    </citation>
    <scope>NUCLEOTIDE SEQUENCE [LARGE SCALE GENOMIC DNA]</scope>
    <source>
        <strain evidence="2">GMP-LS</strain>
    </source>
</reference>
<accession>A0AAN7Z1C9</accession>
<keyword evidence="3" id="KW-1185">Reference proteome</keyword>
<feature type="compositionally biased region" description="Polar residues" evidence="1">
    <location>
        <begin position="446"/>
        <end position="455"/>
    </location>
</feature>
<dbReference type="InterPro" id="IPR022198">
    <property type="entry name" value="DUF3723"/>
</dbReference>
<sequence>MGWMHKIRDAQLIMAYFDLEARSQQLNAEISSKFQGTAKIASDCLFFDPEGELNKKKTNCLINIFKREGCDRLSDSYAIPGNITADLLSALLRQSNLSTADLRGSEPPVLRLPKGTHVSCLHGKHRIEALRQSRHLSPWWTVKLYVDLSPKAVQLLAESFANEGQFLDRHIVVKIRSYPPGLIDANRWWIRLSKSKPEILRRLLKHLGLGPALGLLAIWKKIMAENAVECYIIGSVAVLKLVDDDIVYKLELCVSGISYFNDFYVLNALQTNAIFRNIANNFKKRRILQRLQQFNIKLDYAVYFLSNIKVLYLAIMQNFVKLLIHQARELGFSLDKIAYLYSLNLDQEMARKALLNAQPLQQFDYRQLDSYHTICKDTCLALTTLYKDADITSLFVRRSVFHAFWGRRDDEQNTGHTDYTEQHGVNSRGTDAQDQQMLDVNGDGGSNQDANTQDRQMSDVDDETGQNTNNPDPTREVSVPAPVQEREMRDRPVAVRCKTIITRHKSRRRIRIRQLKKKNKAPKNVFPKITLAGRSLAFITFVLSPPSLELYNTKQPNFL</sequence>
<dbReference type="AlphaFoldDB" id="A0AAN7Z1C9"/>
<protein>
    <submittedName>
        <fullName evidence="2">Uncharacterized protein</fullName>
    </submittedName>
</protein>
<dbReference type="Proteomes" id="UP001305414">
    <property type="component" value="Unassembled WGS sequence"/>
</dbReference>
<name>A0AAN7Z1C9_9PEZI</name>
<evidence type="ECO:0000313" key="2">
    <source>
        <dbReference type="EMBL" id="KAK5633455.1"/>
    </source>
</evidence>
<dbReference type="Pfam" id="PF12520">
    <property type="entry name" value="DUF3723"/>
    <property type="match status" value="1"/>
</dbReference>
<proteinExistence type="predicted"/>
<gene>
    <name evidence="2" type="ORF">RRF57_009169</name>
</gene>
<evidence type="ECO:0000256" key="1">
    <source>
        <dbReference type="SAM" id="MobiDB-lite"/>
    </source>
</evidence>